<reference evidence="5" key="1">
    <citation type="journal article" date="2019" name="Int. J. Syst. Evol. Microbiol.">
        <title>The Global Catalogue of Microorganisms (GCM) 10K type strain sequencing project: providing services to taxonomists for standard genome sequencing and annotation.</title>
        <authorList>
            <consortium name="The Broad Institute Genomics Platform"/>
            <consortium name="The Broad Institute Genome Sequencing Center for Infectious Disease"/>
            <person name="Wu L."/>
            <person name="Ma J."/>
        </authorList>
    </citation>
    <scope>NUCLEOTIDE SEQUENCE [LARGE SCALE GENOMIC DNA]</scope>
    <source>
        <strain evidence="5">JCM 16540</strain>
    </source>
</reference>
<dbReference type="Pfam" id="PF08279">
    <property type="entry name" value="HTH_11"/>
    <property type="match status" value="1"/>
</dbReference>
<dbReference type="PROSITE" id="PS52050">
    <property type="entry name" value="WYL"/>
    <property type="match status" value="1"/>
</dbReference>
<feature type="domain" description="HTH deoR-type" evidence="3">
    <location>
        <begin position="4"/>
        <end position="63"/>
    </location>
</feature>
<dbReference type="InterPro" id="IPR051534">
    <property type="entry name" value="CBASS_pafABC_assoc_protein"/>
</dbReference>
<dbReference type="InterPro" id="IPR036390">
    <property type="entry name" value="WH_DNA-bd_sf"/>
</dbReference>
<keyword evidence="1" id="KW-0805">Transcription regulation</keyword>
<dbReference type="InterPro" id="IPR036388">
    <property type="entry name" value="WH-like_DNA-bd_sf"/>
</dbReference>
<evidence type="ECO:0000256" key="2">
    <source>
        <dbReference type="ARBA" id="ARBA00023163"/>
    </source>
</evidence>
<accession>A0ABP6X0H8</accession>
<keyword evidence="5" id="KW-1185">Reference proteome</keyword>
<dbReference type="InterPro" id="IPR026881">
    <property type="entry name" value="WYL_dom"/>
</dbReference>
<organism evidence="4 5">
    <name type="scientific">Microlunatus spumicola</name>
    <dbReference type="NCBI Taxonomy" id="81499"/>
    <lineage>
        <taxon>Bacteria</taxon>
        <taxon>Bacillati</taxon>
        <taxon>Actinomycetota</taxon>
        <taxon>Actinomycetes</taxon>
        <taxon>Propionibacteriales</taxon>
        <taxon>Propionibacteriaceae</taxon>
        <taxon>Microlunatus</taxon>
    </lineage>
</organism>
<proteinExistence type="predicted"/>
<dbReference type="PANTHER" id="PTHR34580">
    <property type="match status" value="1"/>
</dbReference>
<dbReference type="EMBL" id="BAAAYR010000001">
    <property type="protein sequence ID" value="GAA3558798.1"/>
    <property type="molecule type" value="Genomic_DNA"/>
</dbReference>
<name>A0ABP6X0H8_9ACTN</name>
<evidence type="ECO:0000313" key="5">
    <source>
        <dbReference type="Proteomes" id="UP001500767"/>
    </source>
</evidence>
<evidence type="ECO:0000256" key="1">
    <source>
        <dbReference type="ARBA" id="ARBA00023015"/>
    </source>
</evidence>
<dbReference type="Proteomes" id="UP001500767">
    <property type="component" value="Unassembled WGS sequence"/>
</dbReference>
<dbReference type="PROSITE" id="PS51000">
    <property type="entry name" value="HTH_DEOR_2"/>
    <property type="match status" value="1"/>
</dbReference>
<protein>
    <submittedName>
        <fullName evidence="4">WYL domain-containing protein</fullName>
    </submittedName>
</protein>
<sequence length="317" mass="34397">MARPTARVLGLLEILQAGGTHTLAELAGRLGVDERTVRRYVVHLLDLDVPVESVRGRYGGYRLAPTFKLPPLMFTDEEATAVLVGLLASARTSAGAARLAAESAAAKVRRALPRRLASRLDALLGVVEVSGTTSVGLPAGADVLLAAAEAARAGTAVDVVHTSREDRVTERVVQPYGIVAHGGHWYLTGLDVARDQVRTFRLDRITTVRPRAERFEVPVDFSPQDAVLQALAGTPWRHEVSVRVHADEATVRRRLPAGLATLTPVADDEGWTRVELRAERLDWVPATLAALDADLVVERPDELRGRLQRLGRRLLDA</sequence>
<dbReference type="PANTHER" id="PTHR34580:SF3">
    <property type="entry name" value="PROTEIN PAFB"/>
    <property type="match status" value="1"/>
</dbReference>
<dbReference type="InterPro" id="IPR057727">
    <property type="entry name" value="WCX_dom"/>
</dbReference>
<dbReference type="InterPro" id="IPR001034">
    <property type="entry name" value="DeoR_HTH"/>
</dbReference>
<dbReference type="InterPro" id="IPR028349">
    <property type="entry name" value="PafC-like"/>
</dbReference>
<dbReference type="RefSeq" id="WP_204911734.1">
    <property type="nucleotide sequence ID" value="NZ_BAAAYR010000001.1"/>
</dbReference>
<dbReference type="InterPro" id="IPR013196">
    <property type="entry name" value="HTH_11"/>
</dbReference>
<dbReference type="PIRSF" id="PIRSF016838">
    <property type="entry name" value="PafC"/>
    <property type="match status" value="1"/>
</dbReference>
<dbReference type="Pfam" id="PF25583">
    <property type="entry name" value="WCX"/>
    <property type="match status" value="1"/>
</dbReference>
<evidence type="ECO:0000259" key="3">
    <source>
        <dbReference type="PROSITE" id="PS51000"/>
    </source>
</evidence>
<keyword evidence="2" id="KW-0804">Transcription</keyword>
<dbReference type="Pfam" id="PF13280">
    <property type="entry name" value="WYL"/>
    <property type="match status" value="1"/>
</dbReference>
<gene>
    <name evidence="4" type="ORF">GCM10022197_12690</name>
</gene>
<dbReference type="SUPFAM" id="SSF46785">
    <property type="entry name" value="Winged helix' DNA-binding domain"/>
    <property type="match status" value="1"/>
</dbReference>
<dbReference type="Gene3D" id="1.10.10.10">
    <property type="entry name" value="Winged helix-like DNA-binding domain superfamily/Winged helix DNA-binding domain"/>
    <property type="match status" value="1"/>
</dbReference>
<evidence type="ECO:0000313" key="4">
    <source>
        <dbReference type="EMBL" id="GAA3558798.1"/>
    </source>
</evidence>
<comment type="caution">
    <text evidence="4">The sequence shown here is derived from an EMBL/GenBank/DDBJ whole genome shotgun (WGS) entry which is preliminary data.</text>
</comment>